<feature type="region of interest" description="Disordered" evidence="1">
    <location>
        <begin position="1"/>
        <end position="89"/>
    </location>
</feature>
<feature type="region of interest" description="Disordered" evidence="1">
    <location>
        <begin position="147"/>
        <end position="203"/>
    </location>
</feature>
<keyword evidence="3" id="KW-1185">Reference proteome</keyword>
<feature type="compositionally biased region" description="Basic and acidic residues" evidence="1">
    <location>
        <begin position="77"/>
        <end position="89"/>
    </location>
</feature>
<feature type="compositionally biased region" description="Acidic residues" evidence="1">
    <location>
        <begin position="12"/>
        <end position="25"/>
    </location>
</feature>
<evidence type="ECO:0000313" key="2">
    <source>
        <dbReference type="EnsemblMetazoa" id="AMAM019105-PA"/>
    </source>
</evidence>
<evidence type="ECO:0000313" key="3">
    <source>
        <dbReference type="Proteomes" id="UP000075901"/>
    </source>
</evidence>
<feature type="compositionally biased region" description="Low complexity" evidence="1">
    <location>
        <begin position="158"/>
        <end position="175"/>
    </location>
</feature>
<reference evidence="3" key="1">
    <citation type="submission" date="2013-09" db="EMBL/GenBank/DDBJ databases">
        <title>The Genome Sequence of Anopheles maculatus species B.</title>
        <authorList>
            <consortium name="The Broad Institute Genomics Platform"/>
            <person name="Neafsey D.E."/>
            <person name="Besansky N."/>
            <person name="Howell P."/>
            <person name="Walton C."/>
            <person name="Young S.K."/>
            <person name="Zeng Q."/>
            <person name="Gargeya S."/>
            <person name="Fitzgerald M."/>
            <person name="Haas B."/>
            <person name="Abouelleil A."/>
            <person name="Allen A.W."/>
            <person name="Alvarado L."/>
            <person name="Arachchi H.M."/>
            <person name="Berlin A.M."/>
            <person name="Chapman S.B."/>
            <person name="Gainer-Dewar J."/>
            <person name="Goldberg J."/>
            <person name="Griggs A."/>
            <person name="Gujja S."/>
            <person name="Hansen M."/>
            <person name="Howarth C."/>
            <person name="Imamovic A."/>
            <person name="Ireland A."/>
            <person name="Larimer J."/>
            <person name="McCowan C."/>
            <person name="Murphy C."/>
            <person name="Pearson M."/>
            <person name="Poon T.W."/>
            <person name="Priest M."/>
            <person name="Roberts A."/>
            <person name="Saif S."/>
            <person name="Shea T."/>
            <person name="Sisk P."/>
            <person name="Sykes S."/>
            <person name="Wortman J."/>
            <person name="Nusbaum C."/>
            <person name="Birren B."/>
        </authorList>
    </citation>
    <scope>NUCLEOTIDE SEQUENCE [LARGE SCALE GENOMIC DNA]</scope>
    <source>
        <strain evidence="3">maculatus3</strain>
    </source>
</reference>
<organism evidence="2 3">
    <name type="scientific">Anopheles maculatus</name>
    <dbReference type="NCBI Taxonomy" id="74869"/>
    <lineage>
        <taxon>Eukaryota</taxon>
        <taxon>Metazoa</taxon>
        <taxon>Ecdysozoa</taxon>
        <taxon>Arthropoda</taxon>
        <taxon>Hexapoda</taxon>
        <taxon>Insecta</taxon>
        <taxon>Pterygota</taxon>
        <taxon>Neoptera</taxon>
        <taxon>Endopterygota</taxon>
        <taxon>Diptera</taxon>
        <taxon>Nematocera</taxon>
        <taxon>Culicoidea</taxon>
        <taxon>Culicidae</taxon>
        <taxon>Anophelinae</taxon>
        <taxon>Anopheles</taxon>
        <taxon>Anopheles maculatus group</taxon>
    </lineage>
</organism>
<dbReference type="EnsemblMetazoa" id="AMAM019105-RA">
    <property type="protein sequence ID" value="AMAM019105-PA"/>
    <property type="gene ID" value="AMAM019105"/>
</dbReference>
<feature type="compositionally biased region" description="Basic and acidic residues" evidence="1">
    <location>
        <begin position="176"/>
        <end position="191"/>
    </location>
</feature>
<proteinExistence type="predicted"/>
<dbReference type="VEuPathDB" id="VectorBase:AMAM019105"/>
<name>A0A182T3V1_9DIPT</name>
<protein>
    <submittedName>
        <fullName evidence="2">Uncharacterized protein</fullName>
    </submittedName>
</protein>
<accession>A0A182T3V1</accession>
<reference evidence="2" key="2">
    <citation type="submission" date="2020-05" db="UniProtKB">
        <authorList>
            <consortium name="EnsemblMetazoa"/>
        </authorList>
    </citation>
    <scope>IDENTIFICATION</scope>
    <source>
        <strain evidence="2">maculatus3</strain>
    </source>
</reference>
<dbReference type="Proteomes" id="UP000075901">
    <property type="component" value="Unassembled WGS sequence"/>
</dbReference>
<evidence type="ECO:0000256" key="1">
    <source>
        <dbReference type="SAM" id="MobiDB-lite"/>
    </source>
</evidence>
<dbReference type="AlphaFoldDB" id="A0A182T3V1"/>
<sequence length="266" mass="29445">MIVGNEVHWEPLDGDSDEDSADGTDESYHPSYGVGETAGSTGSSWRERTPPNEPTTTTNNNAGIANGSANDVPDEQPSGHDPNDGGEDLRDESLVTLQERHYAAGSARYRRLVRAGAVGEPRAEALQAATVHSFHNLKILKPVDDDEDSALDRHQQQKHSQQQQHQQTPHQQQPHNETDMDRNQQEAEAATRSRNRQRQKVFSQVRIAPDGRRVVNLKGVWKPTKKGHHLLVCIIDERNLGEQLQSSGMMDLVEVCSISVAMDLGN</sequence>